<dbReference type="EMBL" id="VKDB01000019">
    <property type="protein sequence ID" value="TSA82065.1"/>
    <property type="molecule type" value="Genomic_DNA"/>
</dbReference>
<name>A0A553UPF8_9DEIO</name>
<keyword evidence="3 4" id="KW-0732">Signal</keyword>
<protein>
    <submittedName>
        <fullName evidence="6">ABC transporter substrate-binding protein</fullName>
    </submittedName>
</protein>
<evidence type="ECO:0000256" key="4">
    <source>
        <dbReference type="SAM" id="SignalP"/>
    </source>
</evidence>
<dbReference type="PANTHER" id="PTHR30290">
    <property type="entry name" value="PERIPLASMIC BINDING COMPONENT OF ABC TRANSPORTER"/>
    <property type="match status" value="1"/>
</dbReference>
<dbReference type="GO" id="GO:0042597">
    <property type="term" value="C:periplasmic space"/>
    <property type="evidence" value="ECO:0007669"/>
    <property type="project" value="UniProtKB-ARBA"/>
</dbReference>
<dbReference type="PANTHER" id="PTHR30290:SF9">
    <property type="entry name" value="OLIGOPEPTIDE-BINDING PROTEIN APPA"/>
    <property type="match status" value="1"/>
</dbReference>
<evidence type="ECO:0000256" key="2">
    <source>
        <dbReference type="ARBA" id="ARBA00022448"/>
    </source>
</evidence>
<dbReference type="InterPro" id="IPR030678">
    <property type="entry name" value="Peptide/Ni-bd"/>
</dbReference>
<dbReference type="Gene3D" id="3.90.76.10">
    <property type="entry name" value="Dipeptide-binding Protein, Domain 1"/>
    <property type="match status" value="1"/>
</dbReference>
<dbReference type="Pfam" id="PF00496">
    <property type="entry name" value="SBP_bac_5"/>
    <property type="match status" value="1"/>
</dbReference>
<dbReference type="RefSeq" id="WP_143721490.1">
    <property type="nucleotide sequence ID" value="NZ_VKDB01000019.1"/>
</dbReference>
<accession>A0A553UPF8</accession>
<gene>
    <name evidence="6" type="ORF">FNU79_14315</name>
</gene>
<evidence type="ECO:0000259" key="5">
    <source>
        <dbReference type="Pfam" id="PF00496"/>
    </source>
</evidence>
<evidence type="ECO:0000256" key="1">
    <source>
        <dbReference type="ARBA" id="ARBA00005695"/>
    </source>
</evidence>
<dbReference type="GO" id="GO:0043190">
    <property type="term" value="C:ATP-binding cassette (ABC) transporter complex"/>
    <property type="evidence" value="ECO:0007669"/>
    <property type="project" value="InterPro"/>
</dbReference>
<dbReference type="GO" id="GO:1904680">
    <property type="term" value="F:peptide transmembrane transporter activity"/>
    <property type="evidence" value="ECO:0007669"/>
    <property type="project" value="TreeGrafter"/>
</dbReference>
<dbReference type="Gene3D" id="3.40.190.10">
    <property type="entry name" value="Periplasmic binding protein-like II"/>
    <property type="match status" value="1"/>
</dbReference>
<comment type="caution">
    <text evidence="6">The sequence shown here is derived from an EMBL/GenBank/DDBJ whole genome shotgun (WGS) entry which is preliminary data.</text>
</comment>
<keyword evidence="2" id="KW-0813">Transport</keyword>
<dbReference type="PIRSF" id="PIRSF002741">
    <property type="entry name" value="MppA"/>
    <property type="match status" value="1"/>
</dbReference>
<dbReference type="GO" id="GO:0015833">
    <property type="term" value="P:peptide transport"/>
    <property type="evidence" value="ECO:0007669"/>
    <property type="project" value="TreeGrafter"/>
</dbReference>
<comment type="similarity">
    <text evidence="1">Belongs to the bacterial solute-binding protein 5 family.</text>
</comment>
<reference evidence="6 7" key="1">
    <citation type="submission" date="2019-07" db="EMBL/GenBank/DDBJ databases">
        <title>Deinococcus detaillus sp. nov., isolated from humus soil in Antarctica.</title>
        <authorList>
            <person name="Zhang K."/>
        </authorList>
    </citation>
    <scope>NUCLEOTIDE SEQUENCE [LARGE SCALE GENOMIC DNA]</scope>
    <source>
        <strain evidence="6 7">H1</strain>
    </source>
</reference>
<sequence>MKRMLTLFLLSAAISPVAHAQAVKQIVIGYEADATSLDPAQVTDINSMQVLTQMYEPLVMIGKTGGIQPSLASKWTLSADRLTYTFTLRPGLKFSSGDPLDADAVAFTFMRQLDKANPGNKFGPFPFAEFYYGSLKTVKKVNATTVQFVMNKPDAAFLAALTVPTSFIVNPKVALKLGKTFALQGSGSGPYGYESWSRGGQLILKKNTYFKGATPGADRLVWLPIVQTGQRATSLQSGTVDLVINPAPENLASLKTAGFNVATGAGPHIWWIGMNLNKAPFNNKLVRQAMSYAIDRPGMIKGILYDTGVMATQPLASMQAGYNTDLKPYTYDTAKAKALLTQAGFPNGFTATMLVPTSGSGMQSPVAMGTAIQAYLSQIGIKINIQQLDWGTYLSKIGAGADKSGLEMWQMSWMNVAVDPAFVLDPLLSSSSFPPGFNTGFYKSAAADSLMTRARAEADPKKRGGLYQQAEAVIVDDAPWLFVDHAKQVVAYNKNLKGFALDPIAPFLLKLGTVSK</sequence>
<evidence type="ECO:0000256" key="3">
    <source>
        <dbReference type="ARBA" id="ARBA00022729"/>
    </source>
</evidence>
<dbReference type="AlphaFoldDB" id="A0A553UPF8"/>
<dbReference type="InterPro" id="IPR039424">
    <property type="entry name" value="SBP_5"/>
</dbReference>
<dbReference type="Proteomes" id="UP000316092">
    <property type="component" value="Unassembled WGS sequence"/>
</dbReference>
<feature type="domain" description="Solute-binding protein family 5" evidence="5">
    <location>
        <begin position="67"/>
        <end position="431"/>
    </location>
</feature>
<dbReference type="OrthoDB" id="137511at2"/>
<keyword evidence="7" id="KW-1185">Reference proteome</keyword>
<organism evidence="6 7">
    <name type="scientific">Deinococcus detaillensis</name>
    <dbReference type="NCBI Taxonomy" id="2592048"/>
    <lineage>
        <taxon>Bacteria</taxon>
        <taxon>Thermotogati</taxon>
        <taxon>Deinococcota</taxon>
        <taxon>Deinococci</taxon>
        <taxon>Deinococcales</taxon>
        <taxon>Deinococcaceae</taxon>
        <taxon>Deinococcus</taxon>
    </lineage>
</organism>
<dbReference type="SUPFAM" id="SSF53850">
    <property type="entry name" value="Periplasmic binding protein-like II"/>
    <property type="match status" value="1"/>
</dbReference>
<feature type="chain" id="PRO_5021854240" evidence="4">
    <location>
        <begin position="21"/>
        <end position="516"/>
    </location>
</feature>
<evidence type="ECO:0000313" key="7">
    <source>
        <dbReference type="Proteomes" id="UP000316092"/>
    </source>
</evidence>
<proteinExistence type="inferred from homology"/>
<dbReference type="Gene3D" id="3.10.105.10">
    <property type="entry name" value="Dipeptide-binding Protein, Domain 3"/>
    <property type="match status" value="1"/>
</dbReference>
<feature type="signal peptide" evidence="4">
    <location>
        <begin position="1"/>
        <end position="20"/>
    </location>
</feature>
<evidence type="ECO:0000313" key="6">
    <source>
        <dbReference type="EMBL" id="TSA82065.1"/>
    </source>
</evidence>
<dbReference type="InterPro" id="IPR000914">
    <property type="entry name" value="SBP_5_dom"/>
</dbReference>